<protein>
    <recommendedName>
        <fullName evidence="2">S-locus receptor kinase C-terminal domain-containing protein</fullName>
    </recommendedName>
</protein>
<name>A0A175YJL6_DAUCS</name>
<dbReference type="Gene3D" id="1.10.510.10">
    <property type="entry name" value="Transferase(Phosphotransferase) domain 1"/>
    <property type="match status" value="1"/>
</dbReference>
<dbReference type="PANTHER" id="PTHR27006:SF606">
    <property type="entry name" value="INTERLEUKIN-1 RECEPTOR-ASSOCIATED KINASE 4"/>
    <property type="match status" value="1"/>
</dbReference>
<organism evidence="1">
    <name type="scientific">Daucus carota subsp. sativus</name>
    <name type="common">Carrot</name>
    <dbReference type="NCBI Taxonomy" id="79200"/>
    <lineage>
        <taxon>Eukaryota</taxon>
        <taxon>Viridiplantae</taxon>
        <taxon>Streptophyta</taxon>
        <taxon>Embryophyta</taxon>
        <taxon>Tracheophyta</taxon>
        <taxon>Spermatophyta</taxon>
        <taxon>Magnoliopsida</taxon>
        <taxon>eudicotyledons</taxon>
        <taxon>Gunneridae</taxon>
        <taxon>Pentapetalae</taxon>
        <taxon>asterids</taxon>
        <taxon>campanulids</taxon>
        <taxon>Apiales</taxon>
        <taxon>Apiaceae</taxon>
        <taxon>Apioideae</taxon>
        <taxon>Scandiceae</taxon>
        <taxon>Daucinae</taxon>
        <taxon>Daucus</taxon>
        <taxon>Daucus sect. Daucus</taxon>
    </lineage>
</organism>
<dbReference type="AlphaFoldDB" id="A0A175YJL6"/>
<dbReference type="PANTHER" id="PTHR27006">
    <property type="entry name" value="PROMASTIGOTE SURFACE ANTIGEN PROTEIN PSA"/>
    <property type="match status" value="1"/>
</dbReference>
<dbReference type="Gramene" id="KZM83042">
    <property type="protein sequence ID" value="KZM83042"/>
    <property type="gene ID" value="DCAR_030611"/>
</dbReference>
<evidence type="ECO:0008006" key="2">
    <source>
        <dbReference type="Google" id="ProtNLM"/>
    </source>
</evidence>
<accession>A0A175YJL6</accession>
<proteinExistence type="predicted"/>
<gene>
    <name evidence="1" type="ORF">DCAR_030611</name>
</gene>
<evidence type="ECO:0000313" key="1">
    <source>
        <dbReference type="EMBL" id="KZM83042.1"/>
    </source>
</evidence>
<reference evidence="1" key="1">
    <citation type="journal article" date="2016" name="Nat. Genet.">
        <title>A high-quality carrot genome assembly provides new insights into carotenoid accumulation and asterid genome evolution.</title>
        <authorList>
            <person name="Iorizzo M."/>
            <person name="Ellison S."/>
            <person name="Senalik D."/>
            <person name="Zeng P."/>
            <person name="Satapoomin P."/>
            <person name="Huang J."/>
            <person name="Bowman M."/>
            <person name="Iovene M."/>
            <person name="Sanseverino W."/>
            <person name="Cavagnaro P."/>
            <person name="Yildiz M."/>
            <person name="Macko-Podgorni A."/>
            <person name="Moranska E."/>
            <person name="Grzebelus E."/>
            <person name="Grzebelus D."/>
            <person name="Ashrafi H."/>
            <person name="Zheng Z."/>
            <person name="Cheng S."/>
            <person name="Spooner D."/>
            <person name="Van Deynze A."/>
            <person name="Simon P."/>
        </authorList>
    </citation>
    <scope>NUCLEOTIDE SEQUENCE [LARGE SCALE GENOMIC DNA]</scope>
    <source>
        <tissue evidence="1">Leaf</tissue>
    </source>
</reference>
<dbReference type="EMBL" id="LNRQ01000009">
    <property type="protein sequence ID" value="KZM83042.1"/>
    <property type="molecule type" value="Genomic_DNA"/>
</dbReference>
<sequence>MGSYDQSQLIRAIKIGLLCVQPRPEDRPTMSMVVLMLTSDIELPQPKDPSLDLYENNFNMNLDLDNISQNSLSTSSVLAPR</sequence>
<comment type="caution">
    <text evidence="1">The sequence shown here is derived from an EMBL/GenBank/DDBJ whole genome shotgun (WGS) entry which is preliminary data.</text>
</comment>
<dbReference type="STRING" id="79200.A0A175YJL6"/>